<proteinExistence type="predicted"/>
<protein>
    <submittedName>
        <fullName evidence="1">Uncharacterized protein</fullName>
    </submittedName>
</protein>
<sequence>MSSGTQLDTNPGETMRLAVERFRTKMESSNRQFIQDRINEIEAMHLSTEKEKLRIMSRYWDNLGDKGQSNWSDDAPRDMVRQAREMANVSRLQDLKTTFHEHMDGVNPTTLVTDEWRQMFLETLESVCNKAAEKYGDHNFHIPICDDLGHFIKYANGVQDPDFRHSGICPWKPVPYIGIRHYAFPDRPSIRALPLPDIAKSRDQLKRYLEYSLLGEDFIYSTFDKDLEVKVGLHTGCGLRRGYDEWYSAYVYCRRYEDDPDPSHKDWAWRVVIFHAGGANPTL</sequence>
<organism evidence="1 2">
    <name type="scientific">Penicillium vulpinum</name>
    <dbReference type="NCBI Taxonomy" id="29845"/>
    <lineage>
        <taxon>Eukaryota</taxon>
        <taxon>Fungi</taxon>
        <taxon>Dikarya</taxon>
        <taxon>Ascomycota</taxon>
        <taxon>Pezizomycotina</taxon>
        <taxon>Eurotiomycetes</taxon>
        <taxon>Eurotiomycetidae</taxon>
        <taxon>Eurotiales</taxon>
        <taxon>Aspergillaceae</taxon>
        <taxon>Penicillium</taxon>
    </lineage>
</organism>
<accession>A0A1V6S090</accession>
<dbReference type="SUPFAM" id="SSF47095">
    <property type="entry name" value="HMG-box"/>
    <property type="match status" value="1"/>
</dbReference>
<reference evidence="2" key="1">
    <citation type="journal article" date="2017" name="Nat. Microbiol.">
        <title>Global analysis of biosynthetic gene clusters reveals vast potential of secondary metabolite production in Penicillium species.</title>
        <authorList>
            <person name="Nielsen J.C."/>
            <person name="Grijseels S."/>
            <person name="Prigent S."/>
            <person name="Ji B."/>
            <person name="Dainat J."/>
            <person name="Nielsen K.F."/>
            <person name="Frisvad J.C."/>
            <person name="Workman M."/>
            <person name="Nielsen J."/>
        </authorList>
    </citation>
    <scope>NUCLEOTIDE SEQUENCE [LARGE SCALE GENOMIC DNA]</scope>
    <source>
        <strain evidence="2">IBT 29486</strain>
    </source>
</reference>
<evidence type="ECO:0000313" key="2">
    <source>
        <dbReference type="Proteomes" id="UP000191518"/>
    </source>
</evidence>
<dbReference type="OrthoDB" id="4403049at2759"/>
<keyword evidence="2" id="KW-1185">Reference proteome</keyword>
<dbReference type="AlphaFoldDB" id="A0A1V6S090"/>
<dbReference type="InterPro" id="IPR036910">
    <property type="entry name" value="HMG_box_dom_sf"/>
</dbReference>
<dbReference type="Proteomes" id="UP000191518">
    <property type="component" value="Unassembled WGS sequence"/>
</dbReference>
<dbReference type="EMBL" id="MDYP01000015">
    <property type="protein sequence ID" value="OQE07140.1"/>
    <property type="molecule type" value="Genomic_DNA"/>
</dbReference>
<evidence type="ECO:0000313" key="1">
    <source>
        <dbReference type="EMBL" id="OQE07140.1"/>
    </source>
</evidence>
<name>A0A1V6S090_9EURO</name>
<comment type="caution">
    <text evidence="1">The sequence shown here is derived from an EMBL/GenBank/DDBJ whole genome shotgun (WGS) entry which is preliminary data.</text>
</comment>
<gene>
    <name evidence="1" type="ORF">PENVUL_c015G08032</name>
</gene>